<dbReference type="Proteomes" id="UP000270296">
    <property type="component" value="Unassembled WGS sequence"/>
</dbReference>
<dbReference type="AlphaFoldDB" id="A0A183II05"/>
<evidence type="ECO:0000313" key="3">
    <source>
        <dbReference type="Proteomes" id="UP000270296"/>
    </source>
</evidence>
<gene>
    <name evidence="2" type="ORF">SBAD_LOCUS3250</name>
</gene>
<accession>A0A183II05</accession>
<sequence length="215" mass="24434">MAFDSVRASERTSGPSESSPATTSSKRMPYCLKKKAGVTHFAARVIRSMYLGRYASRSVPSSSLRLWPPGLASWPPGLLRATVHSRIRTCSVYDPVADPQVERETDTDQVKTILDLRCTFSASLIVTERVQGRNRKYAKSLDGNDRRHEFFLDNRFFRLLDSEFQVDDLISVFCFEVASKQKPPEPMLRNEPTVRCRGGSDAVHQREDFASQKRR</sequence>
<feature type="region of interest" description="Disordered" evidence="1">
    <location>
        <begin position="1"/>
        <end position="26"/>
    </location>
</feature>
<evidence type="ECO:0000313" key="4">
    <source>
        <dbReference type="WBParaSite" id="SBAD_0000340401-mRNA-1"/>
    </source>
</evidence>
<organism evidence="4">
    <name type="scientific">Soboliphyme baturini</name>
    <dbReference type="NCBI Taxonomy" id="241478"/>
    <lineage>
        <taxon>Eukaryota</taxon>
        <taxon>Metazoa</taxon>
        <taxon>Ecdysozoa</taxon>
        <taxon>Nematoda</taxon>
        <taxon>Enoplea</taxon>
        <taxon>Dorylaimia</taxon>
        <taxon>Dioctophymatida</taxon>
        <taxon>Dioctophymatoidea</taxon>
        <taxon>Soboliphymatidae</taxon>
        <taxon>Soboliphyme</taxon>
    </lineage>
</organism>
<evidence type="ECO:0000313" key="2">
    <source>
        <dbReference type="EMBL" id="VDP00524.1"/>
    </source>
</evidence>
<proteinExistence type="predicted"/>
<dbReference type="EMBL" id="UZAM01007647">
    <property type="protein sequence ID" value="VDP00524.1"/>
    <property type="molecule type" value="Genomic_DNA"/>
</dbReference>
<reference evidence="4" key="1">
    <citation type="submission" date="2016-06" db="UniProtKB">
        <authorList>
            <consortium name="WormBaseParasite"/>
        </authorList>
    </citation>
    <scope>IDENTIFICATION</scope>
</reference>
<name>A0A183II05_9BILA</name>
<dbReference type="WBParaSite" id="SBAD_0000340401-mRNA-1">
    <property type="protein sequence ID" value="SBAD_0000340401-mRNA-1"/>
    <property type="gene ID" value="SBAD_0000340401"/>
</dbReference>
<keyword evidence="3" id="KW-1185">Reference proteome</keyword>
<feature type="compositionally biased region" description="Polar residues" evidence="1">
    <location>
        <begin position="11"/>
        <end position="26"/>
    </location>
</feature>
<reference evidence="2 3" key="2">
    <citation type="submission" date="2018-11" db="EMBL/GenBank/DDBJ databases">
        <authorList>
            <consortium name="Pathogen Informatics"/>
        </authorList>
    </citation>
    <scope>NUCLEOTIDE SEQUENCE [LARGE SCALE GENOMIC DNA]</scope>
</reference>
<feature type="compositionally biased region" description="Basic and acidic residues" evidence="1">
    <location>
        <begin position="203"/>
        <end position="215"/>
    </location>
</feature>
<protein>
    <submittedName>
        <fullName evidence="2 4">Uncharacterized protein</fullName>
    </submittedName>
</protein>
<feature type="region of interest" description="Disordered" evidence="1">
    <location>
        <begin position="183"/>
        <end position="215"/>
    </location>
</feature>
<evidence type="ECO:0000256" key="1">
    <source>
        <dbReference type="SAM" id="MobiDB-lite"/>
    </source>
</evidence>